<evidence type="ECO:0000259" key="1">
    <source>
        <dbReference type="Pfam" id="PF14258"/>
    </source>
</evidence>
<dbReference type="EMBL" id="MVHJ01000032">
    <property type="protein sequence ID" value="ORA02226.1"/>
    <property type="molecule type" value="Genomic_DNA"/>
</dbReference>
<dbReference type="AlphaFoldDB" id="A0A1W9YQ97"/>
<feature type="domain" description="DUF4350" evidence="1">
    <location>
        <begin position="41"/>
        <end position="207"/>
    </location>
</feature>
<organism evidence="2 3">
    <name type="scientific">Mycolicibacterium bacteremicum</name>
    <name type="common">Mycobacterium bacteremicum</name>
    <dbReference type="NCBI Taxonomy" id="564198"/>
    <lineage>
        <taxon>Bacteria</taxon>
        <taxon>Bacillati</taxon>
        <taxon>Actinomycetota</taxon>
        <taxon>Actinomycetes</taxon>
        <taxon>Mycobacteriales</taxon>
        <taxon>Mycobacteriaceae</taxon>
        <taxon>Mycolicibacterium</taxon>
    </lineage>
</organism>
<evidence type="ECO:0000313" key="2">
    <source>
        <dbReference type="EMBL" id="ORA02226.1"/>
    </source>
</evidence>
<dbReference type="STRING" id="564198.BST17_24645"/>
<accession>A0A1W9YQ97</accession>
<name>A0A1W9YQ97_MYCBA</name>
<protein>
    <recommendedName>
        <fullName evidence="1">DUF4350 domain-containing protein</fullName>
    </recommendedName>
</protein>
<dbReference type="Pfam" id="PF14258">
    <property type="entry name" value="DUF4350"/>
    <property type="match status" value="1"/>
</dbReference>
<sequence length="370" mass="39155">MTAQRRRTMWSVGLALALIVAVSALSAYLTAPRRGGLLEAASTAPDGAHALVTLLDDHGVQVVVADDLDAVAAAARPDTLIAVAQTFFLLDESGLERLATLPGDRLLIAPASATREVLAPGIELDDSVQFGGPPDCDLREAVSAGDVQFGISDAYRRADDLPATRCYDGALLRYQDGGRTVTVVGSGDFMTNAGLLGQGSAALAMNLAGTHDRVIWYAPQRIEGETTGDGSLFDLLPAQVEWAVLQIGVAVLLVAWWRGRRLGPLVAESLPVVVRASETVEGRARLYRSRRARDRAADALRTATLARLRPRLGLGPHPTPAAVSQAIAHRTGIDSNALSHSLFGPAPENDGQLLALAHHLDDIERQVAQS</sequence>
<keyword evidence="3" id="KW-1185">Reference proteome</keyword>
<proteinExistence type="predicted"/>
<dbReference type="Proteomes" id="UP000192366">
    <property type="component" value="Unassembled WGS sequence"/>
</dbReference>
<dbReference type="OrthoDB" id="5241668at2"/>
<evidence type="ECO:0000313" key="3">
    <source>
        <dbReference type="Proteomes" id="UP000192366"/>
    </source>
</evidence>
<dbReference type="RefSeq" id="WP_083061527.1">
    <property type="nucleotide sequence ID" value="NZ_JACKVM010000001.1"/>
</dbReference>
<gene>
    <name evidence="2" type="ORF">BST17_24645</name>
</gene>
<dbReference type="InterPro" id="IPR025646">
    <property type="entry name" value="DUF4350"/>
</dbReference>
<comment type="caution">
    <text evidence="2">The sequence shown here is derived from an EMBL/GenBank/DDBJ whole genome shotgun (WGS) entry which is preliminary data.</text>
</comment>
<reference evidence="2 3" key="1">
    <citation type="submission" date="2017-02" db="EMBL/GenBank/DDBJ databases">
        <title>The new phylogeny of genus Mycobacterium.</title>
        <authorList>
            <person name="Tortoli E."/>
            <person name="Trovato A."/>
            <person name="Cirillo D.M."/>
        </authorList>
    </citation>
    <scope>NUCLEOTIDE SEQUENCE [LARGE SCALE GENOMIC DNA]</scope>
    <source>
        <strain evidence="2 3">DSM 45578</strain>
    </source>
</reference>